<dbReference type="Pfam" id="PF01593">
    <property type="entry name" value="Amino_oxidase"/>
    <property type="match status" value="1"/>
</dbReference>
<dbReference type="GO" id="GO:0016491">
    <property type="term" value="F:oxidoreductase activity"/>
    <property type="evidence" value="ECO:0007669"/>
    <property type="project" value="InterPro"/>
</dbReference>
<name>A0A4Q1JN50_9BACT</name>
<dbReference type="PANTHER" id="PTHR42923">
    <property type="entry name" value="PROTOPORPHYRINOGEN OXIDASE"/>
    <property type="match status" value="1"/>
</dbReference>
<dbReference type="Gene3D" id="1.10.3110.10">
    <property type="entry name" value="protoporphyrinogen ix oxidase, domain 3"/>
    <property type="match status" value="1"/>
</dbReference>
<reference evidence="2 3" key="1">
    <citation type="submission" date="2019-01" db="EMBL/GenBank/DDBJ databases">
        <title>Ancylomarina salipaludis sp. nov., isolated from a salt marsh.</title>
        <authorList>
            <person name="Yoon J.-H."/>
        </authorList>
    </citation>
    <scope>NUCLEOTIDE SEQUENCE [LARGE SCALE GENOMIC DNA]</scope>
    <source>
        <strain evidence="2 3">SHSM-M15</strain>
    </source>
</reference>
<organism evidence="2 3">
    <name type="scientific">Ancylomarina salipaludis</name>
    <dbReference type="NCBI Taxonomy" id="2501299"/>
    <lineage>
        <taxon>Bacteria</taxon>
        <taxon>Pseudomonadati</taxon>
        <taxon>Bacteroidota</taxon>
        <taxon>Bacteroidia</taxon>
        <taxon>Marinilabiliales</taxon>
        <taxon>Marinifilaceae</taxon>
        <taxon>Ancylomarina</taxon>
    </lineage>
</organism>
<proteinExistence type="predicted"/>
<dbReference type="EMBL" id="SAXA01000003">
    <property type="protein sequence ID" value="RXQ96124.1"/>
    <property type="molecule type" value="Genomic_DNA"/>
</dbReference>
<feature type="domain" description="Amine oxidase" evidence="1">
    <location>
        <begin position="16"/>
        <end position="249"/>
    </location>
</feature>
<keyword evidence="3" id="KW-1185">Reference proteome</keyword>
<evidence type="ECO:0000313" key="3">
    <source>
        <dbReference type="Proteomes" id="UP000289703"/>
    </source>
</evidence>
<dbReference type="PANTHER" id="PTHR42923:SF3">
    <property type="entry name" value="PROTOPORPHYRINOGEN OXIDASE"/>
    <property type="match status" value="1"/>
</dbReference>
<dbReference type="InterPro" id="IPR036188">
    <property type="entry name" value="FAD/NAD-bd_sf"/>
</dbReference>
<dbReference type="InterPro" id="IPR050464">
    <property type="entry name" value="Zeta_carotene_desat/Oxidored"/>
</dbReference>
<protein>
    <submittedName>
        <fullName evidence="2">FAD-dependent oxidoreductase</fullName>
    </submittedName>
</protein>
<dbReference type="Gene3D" id="3.50.50.60">
    <property type="entry name" value="FAD/NAD(P)-binding domain"/>
    <property type="match status" value="2"/>
</dbReference>
<sequence>MTHSENYDLVIVGAGISGLTMAFKIAESGKKVLLLESKDKAGGCLNTLYGENGYWVEMGAHTFYASYTNVIDLLKSLGLESDIVGREKLSMKLFSDKHEKIFAPLSKLELLGNLPKLFVSKRDGKTVKEYFSNVLGKKNFDRVFTRMFSAVIVQNADDFSAEYFLKRRKTKSKNHPKSFILRRGMSSIAETILAHKNIDIAYNKVVTSFVKSDGYTISTQDGTSYQSKDLAFATSPKHVASCVKDLNPKLAGLLTEFPIQDIESTAVIMDKSEVKIEPLTFVIPLQGACYSMVTRDVLADEKYRGFACHFQKNDATNGEQVATMAELLSADQSELPQATKAIHSLPLIKVGHTERMSQIKEEAQKSGIYITGNFFNGLSLEDCVERSTEEAKRYLENQ</sequence>
<evidence type="ECO:0000313" key="2">
    <source>
        <dbReference type="EMBL" id="RXQ96124.1"/>
    </source>
</evidence>
<dbReference type="RefSeq" id="WP_129253414.1">
    <property type="nucleotide sequence ID" value="NZ_SAXA01000003.1"/>
</dbReference>
<dbReference type="InterPro" id="IPR002937">
    <property type="entry name" value="Amino_oxidase"/>
</dbReference>
<dbReference type="Proteomes" id="UP000289703">
    <property type="component" value="Unassembled WGS sequence"/>
</dbReference>
<evidence type="ECO:0000259" key="1">
    <source>
        <dbReference type="Pfam" id="PF01593"/>
    </source>
</evidence>
<gene>
    <name evidence="2" type="ORF">EO244_04575</name>
</gene>
<dbReference type="OrthoDB" id="9805195at2"/>
<dbReference type="AlphaFoldDB" id="A0A4Q1JN50"/>
<dbReference type="SUPFAM" id="SSF51905">
    <property type="entry name" value="FAD/NAD(P)-binding domain"/>
    <property type="match status" value="1"/>
</dbReference>
<comment type="caution">
    <text evidence="2">The sequence shown here is derived from an EMBL/GenBank/DDBJ whole genome shotgun (WGS) entry which is preliminary data.</text>
</comment>
<dbReference type="Gene3D" id="3.90.660.20">
    <property type="entry name" value="Protoporphyrinogen oxidase, mitochondrial, domain 2"/>
    <property type="match status" value="1"/>
</dbReference>
<accession>A0A4Q1JN50</accession>